<evidence type="ECO:0000256" key="1">
    <source>
        <dbReference type="SAM" id="SignalP"/>
    </source>
</evidence>
<protein>
    <submittedName>
        <fullName evidence="2 4">Uncharacterized protein</fullName>
    </submittedName>
</protein>
<feature type="chain" id="PRO_5043121120" evidence="1">
    <location>
        <begin position="22"/>
        <end position="230"/>
    </location>
</feature>
<evidence type="ECO:0000313" key="2">
    <source>
        <dbReference type="EMBL" id="VDK48774.1"/>
    </source>
</evidence>
<sequence length="230" mass="25473">MMHSQSIVLTWLLVIAVSTDATKYKNVKELSEKDVVGQSKCIVLFTTANDTDNLKALDEAAAHLPSGVRSRYVLVKTTIDEALNTPELESVKTLFADVDQLPFVDYVITASLPANLTANFTFGRKVEHLNATEIPDTFSKVNTIGDETFELYTKIKDIQKLAKADSLNEEELAPIYAQFFKITSGSIEKLAQLSAQLNKNGTTKSNQKQKRSTLSFKFCSRLQNVGTLCV</sequence>
<gene>
    <name evidence="2" type="ORF">ASIM_LOCUS13045</name>
</gene>
<proteinExistence type="predicted"/>
<dbReference type="WBParaSite" id="ASIM_0001361701-mRNA-1">
    <property type="protein sequence ID" value="ASIM_0001361701-mRNA-1"/>
    <property type="gene ID" value="ASIM_0001361701"/>
</dbReference>
<keyword evidence="3" id="KW-1185">Reference proteome</keyword>
<reference evidence="4" key="1">
    <citation type="submission" date="2017-02" db="UniProtKB">
        <authorList>
            <consortium name="WormBaseParasite"/>
        </authorList>
    </citation>
    <scope>IDENTIFICATION</scope>
</reference>
<keyword evidence="1" id="KW-0732">Signal</keyword>
<evidence type="ECO:0000313" key="3">
    <source>
        <dbReference type="Proteomes" id="UP000267096"/>
    </source>
</evidence>
<reference evidence="2 3" key="2">
    <citation type="submission" date="2018-11" db="EMBL/GenBank/DDBJ databases">
        <authorList>
            <consortium name="Pathogen Informatics"/>
        </authorList>
    </citation>
    <scope>NUCLEOTIDE SEQUENCE [LARGE SCALE GENOMIC DNA]</scope>
</reference>
<dbReference type="Proteomes" id="UP000267096">
    <property type="component" value="Unassembled WGS sequence"/>
</dbReference>
<dbReference type="EMBL" id="UYRR01031301">
    <property type="protein sequence ID" value="VDK48774.1"/>
    <property type="molecule type" value="Genomic_DNA"/>
</dbReference>
<feature type="signal peptide" evidence="1">
    <location>
        <begin position="1"/>
        <end position="21"/>
    </location>
</feature>
<dbReference type="AlphaFoldDB" id="A0A0M3JYS8"/>
<organism evidence="4">
    <name type="scientific">Anisakis simplex</name>
    <name type="common">Herring worm</name>
    <dbReference type="NCBI Taxonomy" id="6269"/>
    <lineage>
        <taxon>Eukaryota</taxon>
        <taxon>Metazoa</taxon>
        <taxon>Ecdysozoa</taxon>
        <taxon>Nematoda</taxon>
        <taxon>Chromadorea</taxon>
        <taxon>Rhabditida</taxon>
        <taxon>Spirurina</taxon>
        <taxon>Ascaridomorpha</taxon>
        <taxon>Ascaridoidea</taxon>
        <taxon>Anisakidae</taxon>
        <taxon>Anisakis</taxon>
        <taxon>Anisakis simplex complex</taxon>
    </lineage>
</organism>
<accession>A0A0M3JYS8</accession>
<name>A0A0M3JYS8_ANISI</name>
<evidence type="ECO:0000313" key="4">
    <source>
        <dbReference type="WBParaSite" id="ASIM_0001361701-mRNA-1"/>
    </source>
</evidence>
<dbReference type="OrthoDB" id="10390706at2759"/>